<comment type="caution">
    <text evidence="1">The sequence shown here is derived from an EMBL/GenBank/DDBJ whole genome shotgun (WGS) entry which is preliminary data.</text>
</comment>
<sequence>MRQRRNSNTMFPRFSVAIPQSHLQLLISMPCFVCRTPTEAREEEGGRQKRMKRRIRGPEGIALGGNELNHLRSNSGCSRFMIPL</sequence>
<reference evidence="1" key="2">
    <citation type="submission" date="2021-12" db="EMBL/GenBank/DDBJ databases">
        <title>Resequencing data analysis of finger millet.</title>
        <authorList>
            <person name="Hatakeyama M."/>
            <person name="Aluri S."/>
            <person name="Balachadran M.T."/>
            <person name="Sivarajan S.R."/>
            <person name="Poveda L."/>
            <person name="Shimizu-Inatsugi R."/>
            <person name="Schlapbach R."/>
            <person name="Sreeman S.M."/>
            <person name="Shimizu K.K."/>
        </authorList>
    </citation>
    <scope>NUCLEOTIDE SEQUENCE</scope>
</reference>
<name>A0AAV5DLZ4_ELECO</name>
<evidence type="ECO:0000313" key="2">
    <source>
        <dbReference type="Proteomes" id="UP001054889"/>
    </source>
</evidence>
<evidence type="ECO:0000313" key="1">
    <source>
        <dbReference type="EMBL" id="GJN12074.1"/>
    </source>
</evidence>
<gene>
    <name evidence="1" type="primary">ga30319</name>
    <name evidence="1" type="ORF">PR202_ga30319</name>
</gene>
<reference evidence="1" key="1">
    <citation type="journal article" date="2018" name="DNA Res.">
        <title>Multiple hybrid de novo genome assembly of finger millet, an orphan allotetraploid crop.</title>
        <authorList>
            <person name="Hatakeyama M."/>
            <person name="Aluri S."/>
            <person name="Balachadran M.T."/>
            <person name="Sivarajan S.R."/>
            <person name="Patrignani A."/>
            <person name="Gruter S."/>
            <person name="Poveda L."/>
            <person name="Shimizu-Inatsugi R."/>
            <person name="Baeten J."/>
            <person name="Francoijs K.J."/>
            <person name="Nataraja K.N."/>
            <person name="Reddy Y.A.N."/>
            <person name="Phadnis S."/>
            <person name="Ravikumar R.L."/>
            <person name="Schlapbach R."/>
            <person name="Sreeman S.M."/>
            <person name="Shimizu K.K."/>
        </authorList>
    </citation>
    <scope>NUCLEOTIDE SEQUENCE</scope>
</reference>
<accession>A0AAV5DLZ4</accession>
<protein>
    <submittedName>
        <fullName evidence="1">Uncharacterized protein</fullName>
    </submittedName>
</protein>
<organism evidence="1 2">
    <name type="scientific">Eleusine coracana subsp. coracana</name>
    <dbReference type="NCBI Taxonomy" id="191504"/>
    <lineage>
        <taxon>Eukaryota</taxon>
        <taxon>Viridiplantae</taxon>
        <taxon>Streptophyta</taxon>
        <taxon>Embryophyta</taxon>
        <taxon>Tracheophyta</taxon>
        <taxon>Spermatophyta</taxon>
        <taxon>Magnoliopsida</taxon>
        <taxon>Liliopsida</taxon>
        <taxon>Poales</taxon>
        <taxon>Poaceae</taxon>
        <taxon>PACMAD clade</taxon>
        <taxon>Chloridoideae</taxon>
        <taxon>Cynodonteae</taxon>
        <taxon>Eleusininae</taxon>
        <taxon>Eleusine</taxon>
    </lineage>
</organism>
<proteinExistence type="predicted"/>
<dbReference type="Proteomes" id="UP001054889">
    <property type="component" value="Unassembled WGS sequence"/>
</dbReference>
<keyword evidence="2" id="KW-1185">Reference proteome</keyword>
<dbReference type="EMBL" id="BQKI01000021">
    <property type="protein sequence ID" value="GJN12074.1"/>
    <property type="molecule type" value="Genomic_DNA"/>
</dbReference>
<dbReference type="AlphaFoldDB" id="A0AAV5DLZ4"/>